<dbReference type="EC" id="2.7.11.1" evidence="1"/>
<name>A0ACB7UCD9_DIOAL</name>
<proteinExistence type="predicted"/>
<comment type="caution">
    <text evidence="1">The sequence shown here is derived from an EMBL/GenBank/DDBJ whole genome shotgun (WGS) entry which is preliminary data.</text>
</comment>
<sequence>MSLILLLLLLCNCSLASQTNQNISKGTTITITESWFSPSGDFAFGFLPLPTNSSLFLLAVWFNKTDDKTVVWSANGNFPVLEGSKLQLTTDGQFLLIDHTGSTVWNPYQSSGAAYAALLDTGNLILAATDSTPIWQSFKFPTDTILPTQVLFRNTTIRSHLYDHDYTDGKFELSLQSNGNLMMFPLALPTNLTYDAYWETNTIGSGTQLVFDANGTLYLLLNNGTRINITTSSFSTTAYYQRVTLDSDGVLRHYIHRKNGWTVVTSVPSDICNTVNSGTGSGACGFNSYCQLDENDHRSCLCPPSFSLLDPDKPYEGCRADYETPLCDGGDQSGMFEFKEMVNVDWPGSDYEHYNSFNESQCRENCLHDCFCAVAFSRGMDCWKKKLPLTNGRATASLLGKALIKVPNTSFSPSPPPQFPNTKKGRKVWLITGLLSLAVSLLILFGSIITLVRRSQSNHKSLAPDSLFAGPAMRCFTYKELEEATDGFKKELGRGAFGIVYEGFLPSEPKTCIAVKKLDRLLQEREKEFTVEVQSIGQTHHKNLVRLYGYCNEGINRLLVYEFMSNGSLMRFLFGSSRLGWDKRVDIAIGIARGLLYLHEECHSPIIHCDIKPQNILLDDELTPKISDFGLAKLLGRNQTQTNTAIRGTRGYVAAEWFKNMAISAKVDVYSYGVMLLEIICCRRSLQMELNDREEEAVLAYWAYDCYREGKVHMLVGNDAEALADFDGVMRFLMIAIWCIQEDPSQRPIMRRVNQMLDCAIVVPPPPSPYSSSERFTRSPDCYRPLLEG</sequence>
<organism evidence="1 2">
    <name type="scientific">Dioscorea alata</name>
    <name type="common">Purple yam</name>
    <dbReference type="NCBI Taxonomy" id="55571"/>
    <lineage>
        <taxon>Eukaryota</taxon>
        <taxon>Viridiplantae</taxon>
        <taxon>Streptophyta</taxon>
        <taxon>Embryophyta</taxon>
        <taxon>Tracheophyta</taxon>
        <taxon>Spermatophyta</taxon>
        <taxon>Magnoliopsida</taxon>
        <taxon>Liliopsida</taxon>
        <taxon>Dioscoreales</taxon>
        <taxon>Dioscoreaceae</taxon>
        <taxon>Dioscorea</taxon>
    </lineage>
</organism>
<evidence type="ECO:0000313" key="2">
    <source>
        <dbReference type="Proteomes" id="UP000827976"/>
    </source>
</evidence>
<dbReference type="Proteomes" id="UP000827976">
    <property type="component" value="Chromosome 17"/>
</dbReference>
<keyword evidence="2" id="KW-1185">Reference proteome</keyword>
<evidence type="ECO:0000313" key="1">
    <source>
        <dbReference type="EMBL" id="KAH7657948.1"/>
    </source>
</evidence>
<accession>A0ACB7UCD9</accession>
<reference evidence="2" key="1">
    <citation type="journal article" date="2022" name="Nat. Commun.">
        <title>Chromosome evolution and the genetic basis of agronomically important traits in greater yam.</title>
        <authorList>
            <person name="Bredeson J.V."/>
            <person name="Lyons J.B."/>
            <person name="Oniyinde I.O."/>
            <person name="Okereke N.R."/>
            <person name="Kolade O."/>
            <person name="Nnabue I."/>
            <person name="Nwadili C.O."/>
            <person name="Hribova E."/>
            <person name="Parker M."/>
            <person name="Nwogha J."/>
            <person name="Shu S."/>
            <person name="Carlson J."/>
            <person name="Kariba R."/>
            <person name="Muthemba S."/>
            <person name="Knop K."/>
            <person name="Barton G.J."/>
            <person name="Sherwood A.V."/>
            <person name="Lopez-Montes A."/>
            <person name="Asiedu R."/>
            <person name="Jamnadass R."/>
            <person name="Muchugi A."/>
            <person name="Goodstein D."/>
            <person name="Egesi C.N."/>
            <person name="Featherston J."/>
            <person name="Asfaw A."/>
            <person name="Simpson G.G."/>
            <person name="Dolezel J."/>
            <person name="Hendre P.S."/>
            <person name="Van Deynze A."/>
            <person name="Kumar P.L."/>
            <person name="Obidiegwu J.E."/>
            <person name="Bhattacharjee R."/>
            <person name="Rokhsar D.S."/>
        </authorList>
    </citation>
    <scope>NUCLEOTIDE SEQUENCE [LARGE SCALE GENOMIC DNA]</scope>
    <source>
        <strain evidence="2">cv. TDa95/00328</strain>
    </source>
</reference>
<dbReference type="EMBL" id="CM037027">
    <property type="protein sequence ID" value="KAH7657948.1"/>
    <property type="molecule type" value="Genomic_DNA"/>
</dbReference>
<gene>
    <name evidence="1" type="ORF">IHE45_17G053300</name>
</gene>
<keyword evidence="1" id="KW-0808">Transferase</keyword>
<protein>
    <submittedName>
        <fullName evidence="1">S-receptor-like serine/threonine-protein kinase protein</fullName>
        <ecNumber evidence="1">2.7.11.1</ecNumber>
    </submittedName>
</protein>